<dbReference type="STRING" id="696762.PFRI_09580"/>
<protein>
    <submittedName>
        <fullName evidence="2">Uncharacterized protein</fullName>
    </submittedName>
</protein>
<accession>A0A1L9NZS6</accession>
<evidence type="ECO:0000313" key="3">
    <source>
        <dbReference type="Proteomes" id="UP000184514"/>
    </source>
</evidence>
<reference evidence="2 3" key="1">
    <citation type="submission" date="2016-10" db="EMBL/GenBank/DDBJ databases">
        <title>Genome sequence of Planktotalea frisia SH6-1.</title>
        <authorList>
            <person name="Poehlein A."/>
            <person name="Bakenhus I."/>
            <person name="Voget S."/>
            <person name="Brinkhoff T."/>
            <person name="Simon M."/>
        </authorList>
    </citation>
    <scope>NUCLEOTIDE SEQUENCE [LARGE SCALE GENOMIC DNA]</scope>
    <source>
        <strain evidence="2 3">SH6-1</strain>
    </source>
</reference>
<feature type="transmembrane region" description="Helical" evidence="1">
    <location>
        <begin position="22"/>
        <end position="44"/>
    </location>
</feature>
<dbReference type="RefSeq" id="WP_170124844.1">
    <property type="nucleotide sequence ID" value="NZ_JABBAN010000249.1"/>
</dbReference>
<keyword evidence="3" id="KW-1185">Reference proteome</keyword>
<organism evidence="2 3">
    <name type="scientific">Planktotalea frisia</name>
    <dbReference type="NCBI Taxonomy" id="696762"/>
    <lineage>
        <taxon>Bacteria</taxon>
        <taxon>Pseudomonadati</taxon>
        <taxon>Pseudomonadota</taxon>
        <taxon>Alphaproteobacteria</taxon>
        <taxon>Rhodobacterales</taxon>
        <taxon>Paracoccaceae</taxon>
        <taxon>Planktotalea</taxon>
    </lineage>
</organism>
<name>A0A1L9NZS6_9RHOB</name>
<keyword evidence="1" id="KW-0472">Membrane</keyword>
<keyword evidence="1" id="KW-1133">Transmembrane helix</keyword>
<gene>
    <name evidence="2" type="ORF">PFRI_09580</name>
</gene>
<keyword evidence="1" id="KW-0812">Transmembrane</keyword>
<comment type="caution">
    <text evidence="2">The sequence shown here is derived from an EMBL/GenBank/DDBJ whole genome shotgun (WGS) entry which is preliminary data.</text>
</comment>
<sequence length="49" mass="5475">MQLIQSGTRSLGFLLSLNWDRFLYFGMLALCLALSAYVASVTFANPFIL</sequence>
<dbReference type="EMBL" id="MLCB01000085">
    <property type="protein sequence ID" value="OJI94780.1"/>
    <property type="molecule type" value="Genomic_DNA"/>
</dbReference>
<dbReference type="AlphaFoldDB" id="A0A1L9NZS6"/>
<proteinExistence type="predicted"/>
<evidence type="ECO:0000256" key="1">
    <source>
        <dbReference type="SAM" id="Phobius"/>
    </source>
</evidence>
<evidence type="ECO:0000313" key="2">
    <source>
        <dbReference type="EMBL" id="OJI94780.1"/>
    </source>
</evidence>
<dbReference type="Proteomes" id="UP000184514">
    <property type="component" value="Unassembled WGS sequence"/>
</dbReference>